<evidence type="ECO:0000256" key="1">
    <source>
        <dbReference type="ARBA" id="ARBA00009737"/>
    </source>
</evidence>
<comment type="similarity">
    <text evidence="1">Belongs to the REF/SRPP family.</text>
</comment>
<proteinExistence type="inferred from homology"/>
<reference evidence="2 3" key="1">
    <citation type="submission" date="2019-01" db="EMBL/GenBank/DDBJ databases">
        <title>Sequencing of cultivated peanut Arachis hypogaea provides insights into genome evolution and oil improvement.</title>
        <authorList>
            <person name="Chen X."/>
        </authorList>
    </citation>
    <scope>NUCLEOTIDE SEQUENCE [LARGE SCALE GENOMIC DNA]</scope>
    <source>
        <strain evidence="3">cv. Fuhuasheng</strain>
        <tissue evidence="2">Leaves</tissue>
    </source>
</reference>
<accession>A0A445DLF0</accession>
<name>A0A445DLF0_ARAHY</name>
<organism evidence="2 3">
    <name type="scientific">Arachis hypogaea</name>
    <name type="common">Peanut</name>
    <dbReference type="NCBI Taxonomy" id="3818"/>
    <lineage>
        <taxon>Eukaryota</taxon>
        <taxon>Viridiplantae</taxon>
        <taxon>Streptophyta</taxon>
        <taxon>Embryophyta</taxon>
        <taxon>Tracheophyta</taxon>
        <taxon>Spermatophyta</taxon>
        <taxon>Magnoliopsida</taxon>
        <taxon>eudicotyledons</taxon>
        <taxon>Gunneridae</taxon>
        <taxon>Pentapetalae</taxon>
        <taxon>rosids</taxon>
        <taxon>fabids</taxon>
        <taxon>Fabales</taxon>
        <taxon>Fabaceae</taxon>
        <taxon>Papilionoideae</taxon>
        <taxon>50 kb inversion clade</taxon>
        <taxon>dalbergioids sensu lato</taxon>
        <taxon>Dalbergieae</taxon>
        <taxon>Pterocarpus clade</taxon>
        <taxon>Arachis</taxon>
    </lineage>
</organism>
<dbReference type="PANTHER" id="PTHR33732">
    <property type="entry name" value="REF/SRPP-LIKE PROTEIN OS05G0151300/LOC_OS05G05940"/>
    <property type="match status" value="1"/>
</dbReference>
<protein>
    <recommendedName>
        <fullName evidence="4">REF/SRPP-like protein</fullName>
    </recommendedName>
</protein>
<dbReference type="Proteomes" id="UP000289738">
    <property type="component" value="Chromosome A03"/>
</dbReference>
<evidence type="ECO:0000313" key="3">
    <source>
        <dbReference type="Proteomes" id="UP000289738"/>
    </source>
</evidence>
<dbReference type="STRING" id="3818.A0A445DLF0"/>
<gene>
    <name evidence="2" type="ORF">Ahy_A03g010168</name>
</gene>
<dbReference type="InterPro" id="IPR008802">
    <property type="entry name" value="REF"/>
</dbReference>
<comment type="caution">
    <text evidence="2">The sequence shown here is derived from an EMBL/GenBank/DDBJ whole genome shotgun (WGS) entry which is preliminary data.</text>
</comment>
<evidence type="ECO:0000313" key="2">
    <source>
        <dbReference type="EMBL" id="RYR64009.1"/>
    </source>
</evidence>
<dbReference type="EMBL" id="SDMP01000003">
    <property type="protein sequence ID" value="RYR64009.1"/>
    <property type="molecule type" value="Genomic_DNA"/>
</dbReference>
<keyword evidence="3" id="KW-1185">Reference proteome</keyword>
<sequence>MGTNQSEVERKSEKELKHLGFVRIAAIQAFVCVSNLYQYAKHNSGPLRSAVGAVEGTVSAVLGPVYNKFRDVPDDLLVFVDNKLLCVNSDQDLFVLQLHKVDEASQKFEEHAPPLVKQVARQAKGLIEEVTQKAEKVVSEAQSGGAKAAAHYVAEESKHIVLTGSVKLWNGLNHYQLFHAVAEMAVPTAAHWLESYNHVVEDMTAKGYGVFQYLPLVPIDEIAKAFKQGEGEANVNENGDGGVITGQIAQSE</sequence>
<dbReference type="Pfam" id="PF05755">
    <property type="entry name" value="REF"/>
    <property type="match status" value="2"/>
</dbReference>
<dbReference type="PANTHER" id="PTHR33732:SF2">
    <property type="entry name" value="REF_SRPP-LIKE PROTEIN"/>
    <property type="match status" value="1"/>
</dbReference>
<dbReference type="AlphaFoldDB" id="A0A445DLF0"/>
<evidence type="ECO:0008006" key="4">
    <source>
        <dbReference type="Google" id="ProtNLM"/>
    </source>
</evidence>